<keyword evidence="2 10" id="KW-0813">Transport</keyword>
<gene>
    <name evidence="11" type="ORF">ACFSC7_04055</name>
</gene>
<evidence type="ECO:0000256" key="5">
    <source>
        <dbReference type="ARBA" id="ARBA00022729"/>
    </source>
</evidence>
<evidence type="ECO:0000256" key="7">
    <source>
        <dbReference type="ARBA" id="ARBA00023114"/>
    </source>
</evidence>
<comment type="function">
    <text evidence="10">Forms passive diffusion pores that allow small molecular weight hydrophilic materials across the outer membrane.</text>
</comment>
<keyword evidence="7 10" id="KW-0626">Porin</keyword>
<sequence>MNFKSVMLAAAAAAAATTAQAADLPVAAEPVDYVKVCDAYGAQFYYIPGTDTCLRVGGRVRVQYTVNDFSDNGNWGDDSADGYGAYGRGYLYLDARTATEYGLVRAFIDMNGRSTGGFGIDKAYIQFGGFTFGYATSNFDFFTGSTYIGVAGRNWSDTTVEQIAYTQAFGNGLSATIAVEDAADRRVGAYDGVRYPDLVAKLNVNQGWGSAQLMGALHDANVTGEDREVGYAIGGGVTFGLPMISTGTELSFQAVYADGALSYINLDDSFTFGSTTYDVSDVAGGDTSSGYALGAGLYHQATATVGLALDGSYADVETGDDLDVTRYAINGSVEWAPVSGLSLGANLGYENVEVENDDEDALLAAFRVQRTF</sequence>
<keyword evidence="9 10" id="KW-0998">Cell outer membrane</keyword>
<dbReference type="InterPro" id="IPR003684">
    <property type="entry name" value="Porin_alphabac"/>
</dbReference>
<comment type="subcellular location">
    <subcellularLocation>
        <location evidence="10">Cell outer membrane</location>
        <topology evidence="10">Multi-pass membrane protein</topology>
    </subcellularLocation>
</comment>
<feature type="signal peptide" evidence="10">
    <location>
        <begin position="1"/>
        <end position="21"/>
    </location>
</feature>
<dbReference type="RefSeq" id="WP_149891497.1">
    <property type="nucleotide sequence ID" value="NZ_JBHUFA010000001.1"/>
</dbReference>
<keyword evidence="6 10" id="KW-0406">Ion transport</keyword>
<organism evidence="11 12">
    <name type="scientific">Roseibium aestuarii</name>
    <dbReference type="NCBI Taxonomy" id="2600299"/>
    <lineage>
        <taxon>Bacteria</taxon>
        <taxon>Pseudomonadati</taxon>
        <taxon>Pseudomonadota</taxon>
        <taxon>Alphaproteobacteria</taxon>
        <taxon>Hyphomicrobiales</taxon>
        <taxon>Stappiaceae</taxon>
        <taxon>Roseibium</taxon>
    </lineage>
</organism>
<dbReference type="Pfam" id="PF02530">
    <property type="entry name" value="Porin_2"/>
    <property type="match status" value="1"/>
</dbReference>
<evidence type="ECO:0000313" key="11">
    <source>
        <dbReference type="EMBL" id="MFD1694676.1"/>
    </source>
</evidence>
<evidence type="ECO:0000256" key="2">
    <source>
        <dbReference type="ARBA" id="ARBA00022448"/>
    </source>
</evidence>
<evidence type="ECO:0000256" key="1">
    <source>
        <dbReference type="ARBA" id="ARBA00009521"/>
    </source>
</evidence>
<evidence type="ECO:0000256" key="4">
    <source>
        <dbReference type="ARBA" id="ARBA00022692"/>
    </source>
</evidence>
<comment type="domain">
    <text evidence="10">Consists of 16-stranded beta-barrel sheets, with large surface-exposed loops, that form a transmembrane pore at the center of each barrel. The pore is partially ocluded by a peptide loop that folds into the pore lumen.</text>
</comment>
<protein>
    <recommendedName>
        <fullName evidence="10">Porin</fullName>
    </recommendedName>
</protein>
<evidence type="ECO:0000256" key="6">
    <source>
        <dbReference type="ARBA" id="ARBA00023065"/>
    </source>
</evidence>
<evidence type="ECO:0000256" key="10">
    <source>
        <dbReference type="RuleBase" id="RU364005"/>
    </source>
</evidence>
<evidence type="ECO:0000313" key="12">
    <source>
        <dbReference type="Proteomes" id="UP001597327"/>
    </source>
</evidence>
<keyword evidence="8 10" id="KW-0472">Membrane</keyword>
<comment type="caution">
    <text evidence="11">The sequence shown here is derived from an EMBL/GenBank/DDBJ whole genome shotgun (WGS) entry which is preliminary data.</text>
</comment>
<dbReference type="EMBL" id="JBHUFA010000001">
    <property type="protein sequence ID" value="MFD1694676.1"/>
    <property type="molecule type" value="Genomic_DNA"/>
</dbReference>
<evidence type="ECO:0000256" key="8">
    <source>
        <dbReference type="ARBA" id="ARBA00023136"/>
    </source>
</evidence>
<accession>A0ABW4JT09</accession>
<evidence type="ECO:0000256" key="9">
    <source>
        <dbReference type="ARBA" id="ARBA00023237"/>
    </source>
</evidence>
<proteinExistence type="inferred from homology"/>
<dbReference type="SUPFAM" id="SSF56935">
    <property type="entry name" value="Porins"/>
    <property type="match status" value="1"/>
</dbReference>
<keyword evidence="5 10" id="KW-0732">Signal</keyword>
<dbReference type="Proteomes" id="UP001597327">
    <property type="component" value="Unassembled WGS sequence"/>
</dbReference>
<comment type="similarity">
    <text evidence="1 10">Belongs to the alphaproteobacteria porin family.</text>
</comment>
<feature type="chain" id="PRO_5044954921" description="Porin" evidence="10">
    <location>
        <begin position="22"/>
        <end position="372"/>
    </location>
</feature>
<keyword evidence="3 10" id="KW-1134">Transmembrane beta strand</keyword>
<keyword evidence="4 10" id="KW-0812">Transmembrane</keyword>
<evidence type="ECO:0000256" key="3">
    <source>
        <dbReference type="ARBA" id="ARBA00022452"/>
    </source>
</evidence>
<reference evidence="12" key="1">
    <citation type="journal article" date="2019" name="Int. J. Syst. Evol. Microbiol.">
        <title>The Global Catalogue of Microorganisms (GCM) 10K type strain sequencing project: providing services to taxonomists for standard genome sequencing and annotation.</title>
        <authorList>
            <consortium name="The Broad Institute Genomics Platform"/>
            <consortium name="The Broad Institute Genome Sequencing Center for Infectious Disease"/>
            <person name="Wu L."/>
            <person name="Ma J."/>
        </authorList>
    </citation>
    <scope>NUCLEOTIDE SEQUENCE [LARGE SCALE GENOMIC DNA]</scope>
    <source>
        <strain evidence="12">JCM 3369</strain>
    </source>
</reference>
<keyword evidence="12" id="KW-1185">Reference proteome</keyword>
<name>A0ABW4JT09_9HYPH</name>